<dbReference type="EMBL" id="MKZO01000021">
    <property type="protein sequence ID" value="OLS62528.1"/>
    <property type="molecule type" value="Genomic_DNA"/>
</dbReference>
<evidence type="ECO:0000256" key="2">
    <source>
        <dbReference type="ARBA" id="ARBA00022475"/>
    </source>
</evidence>
<evidence type="ECO:0000256" key="5">
    <source>
        <dbReference type="ARBA" id="ARBA00022989"/>
    </source>
</evidence>
<dbReference type="PROSITE" id="PS50111">
    <property type="entry name" value="CHEMOTAXIS_TRANSDUC_2"/>
    <property type="match status" value="1"/>
</dbReference>
<evidence type="ECO:0000256" key="1">
    <source>
        <dbReference type="ARBA" id="ARBA00004236"/>
    </source>
</evidence>
<evidence type="ECO:0000259" key="9">
    <source>
        <dbReference type="PROSITE" id="PS50111"/>
    </source>
</evidence>
<dbReference type="InterPro" id="IPR004089">
    <property type="entry name" value="MCPsignal_dom"/>
</dbReference>
<dbReference type="InterPro" id="IPR013655">
    <property type="entry name" value="PAS_fold_3"/>
</dbReference>
<dbReference type="SUPFAM" id="SSF55785">
    <property type="entry name" value="PYP-like sensor domain (PAS domain)"/>
    <property type="match status" value="2"/>
</dbReference>
<dbReference type="PANTHER" id="PTHR32089">
    <property type="entry name" value="METHYL-ACCEPTING CHEMOTAXIS PROTEIN MCPB"/>
    <property type="match status" value="1"/>
</dbReference>
<comment type="subcellular location">
    <subcellularLocation>
        <location evidence="1">Cell membrane</location>
    </subcellularLocation>
</comment>
<keyword evidence="6" id="KW-0472">Membrane</keyword>
<keyword evidence="5" id="KW-1133">Transmembrane helix</keyword>
<dbReference type="CDD" id="cd00130">
    <property type="entry name" value="PAS"/>
    <property type="match status" value="1"/>
</dbReference>
<dbReference type="Gene3D" id="1.10.287.950">
    <property type="entry name" value="Methyl-accepting chemotaxis protein"/>
    <property type="match status" value="1"/>
</dbReference>
<name>A0A1Q9R585_PSEPU</name>
<keyword evidence="3" id="KW-0488">Methylation</keyword>
<dbReference type="SMART" id="SM00283">
    <property type="entry name" value="MA"/>
    <property type="match status" value="1"/>
</dbReference>
<evidence type="ECO:0000256" key="4">
    <source>
        <dbReference type="ARBA" id="ARBA00022692"/>
    </source>
</evidence>
<protein>
    <submittedName>
        <fullName evidence="10">Biofilm dispersion protein BdlA</fullName>
    </submittedName>
</protein>
<dbReference type="Pfam" id="PF00015">
    <property type="entry name" value="MCPsignal"/>
    <property type="match status" value="1"/>
</dbReference>
<evidence type="ECO:0000256" key="8">
    <source>
        <dbReference type="PROSITE-ProRule" id="PRU00284"/>
    </source>
</evidence>
<comment type="caution">
    <text evidence="10">The sequence shown here is derived from an EMBL/GenBank/DDBJ whole genome shotgun (WGS) entry which is preliminary data.</text>
</comment>
<dbReference type="GO" id="GO:0005886">
    <property type="term" value="C:plasma membrane"/>
    <property type="evidence" value="ECO:0007669"/>
    <property type="project" value="UniProtKB-SubCell"/>
</dbReference>
<dbReference type="PANTHER" id="PTHR32089:SF112">
    <property type="entry name" value="LYSOZYME-LIKE PROTEIN-RELATED"/>
    <property type="match status" value="1"/>
</dbReference>
<evidence type="ECO:0000256" key="6">
    <source>
        <dbReference type="ARBA" id="ARBA00023136"/>
    </source>
</evidence>
<keyword evidence="4" id="KW-0812">Transmembrane</keyword>
<evidence type="ECO:0000313" key="11">
    <source>
        <dbReference type="Proteomes" id="UP000186736"/>
    </source>
</evidence>
<dbReference type="GO" id="GO:0006935">
    <property type="term" value="P:chemotaxis"/>
    <property type="evidence" value="ECO:0007669"/>
    <property type="project" value="UniProtKB-ARBA"/>
</dbReference>
<reference evidence="10 11" key="1">
    <citation type="submission" date="2016-10" db="EMBL/GenBank/DDBJ databases">
        <title>Genome Sequence of Pseudomonas putida GM4FR.</title>
        <authorList>
            <person name="Poehlein A."/>
            <person name="Wemheuer F."/>
            <person name="Hollensteiner J."/>
            <person name="Wemheuer B."/>
        </authorList>
    </citation>
    <scope>NUCLEOTIDE SEQUENCE [LARGE SCALE GENOMIC DNA]</scope>
    <source>
        <strain evidence="10 11">GM4FR</strain>
    </source>
</reference>
<accession>A0A1Q9R585</accession>
<dbReference type="NCBIfam" id="TIGR00229">
    <property type="entry name" value="sensory_box"/>
    <property type="match status" value="1"/>
</dbReference>
<sequence>MFNRRCQQDLRACQQELQALQGSLACLGQGLASIALDERGQICAVNQVCAEALGRPSTRLLGMRPGELLEPGAEWSAQPQTATRWRCRGTDGRSVMLGLYWLCDGHGGCRGYGSAWPVPSRQERDGLEMFQALNRSTAIIQFNLEGTVLDANDPFLQAMGYGLTSILGKHHRMFCRAEDAASLEYTEFWRALKRGQFIAGRFQRLDSRGEVVWLEATYNPIKDASGKVYKVAKFANTVTAQVEKADLVKQAAGLAFDVARVTDQHARRGMGVVGEAATAMRDIAGQMQALTESMGALENQSRLIASIVETIGAIATQTNLLALNAAIEAARAGGQGRGFAVVADEVRRLAARTTEATAEIFDVVKQNRTLTDAATRGIESSRAHTDQVQALAEQAGSTMLEIQQGARQVVEGIGRVVSDLG</sequence>
<dbReference type="AlphaFoldDB" id="A0A1Q9R585"/>
<dbReference type="SUPFAM" id="SSF58104">
    <property type="entry name" value="Methyl-accepting chemotaxis protein (MCP) signaling domain"/>
    <property type="match status" value="1"/>
</dbReference>
<dbReference type="Gene3D" id="3.30.450.20">
    <property type="entry name" value="PAS domain"/>
    <property type="match status" value="1"/>
</dbReference>
<keyword evidence="7 8" id="KW-0807">Transducer</keyword>
<dbReference type="InterPro" id="IPR035965">
    <property type="entry name" value="PAS-like_dom_sf"/>
</dbReference>
<organism evidence="10 11">
    <name type="scientific">Pseudomonas putida</name>
    <name type="common">Arthrobacter siderocapsulatus</name>
    <dbReference type="NCBI Taxonomy" id="303"/>
    <lineage>
        <taxon>Bacteria</taxon>
        <taxon>Pseudomonadati</taxon>
        <taxon>Pseudomonadota</taxon>
        <taxon>Gammaproteobacteria</taxon>
        <taxon>Pseudomonadales</taxon>
        <taxon>Pseudomonadaceae</taxon>
        <taxon>Pseudomonas</taxon>
    </lineage>
</organism>
<evidence type="ECO:0000313" key="10">
    <source>
        <dbReference type="EMBL" id="OLS62528.1"/>
    </source>
</evidence>
<keyword evidence="2" id="KW-1003">Cell membrane</keyword>
<proteinExistence type="predicted"/>
<dbReference type="Proteomes" id="UP000186736">
    <property type="component" value="Unassembled WGS sequence"/>
</dbReference>
<feature type="domain" description="Methyl-accepting transducer" evidence="9">
    <location>
        <begin position="230"/>
        <end position="421"/>
    </location>
</feature>
<gene>
    <name evidence="10" type="primary">bdlA_3</name>
    <name evidence="10" type="ORF">PSEMO_24780</name>
</gene>
<evidence type="ECO:0000256" key="7">
    <source>
        <dbReference type="ARBA" id="ARBA00023224"/>
    </source>
</evidence>
<dbReference type="GO" id="GO:0007165">
    <property type="term" value="P:signal transduction"/>
    <property type="evidence" value="ECO:0007669"/>
    <property type="project" value="UniProtKB-KW"/>
</dbReference>
<dbReference type="InterPro" id="IPR000014">
    <property type="entry name" value="PAS"/>
</dbReference>
<dbReference type="Pfam" id="PF08447">
    <property type="entry name" value="PAS_3"/>
    <property type="match status" value="1"/>
</dbReference>
<evidence type="ECO:0000256" key="3">
    <source>
        <dbReference type="ARBA" id="ARBA00022481"/>
    </source>
</evidence>